<dbReference type="InterPro" id="IPR049052">
    <property type="entry name" value="nSTAND1"/>
</dbReference>
<dbReference type="EMBL" id="BLAE01000043">
    <property type="protein sequence ID" value="GES13169.1"/>
    <property type="molecule type" value="Genomic_DNA"/>
</dbReference>
<dbReference type="AlphaFoldDB" id="A0A5M3WZ47"/>
<keyword evidence="3" id="KW-1185">Reference proteome</keyword>
<protein>
    <recommendedName>
        <fullName evidence="1">Novel STAND NTPase 1 domain-containing protein</fullName>
    </recommendedName>
</protein>
<accession>A0A5M3WZ47</accession>
<evidence type="ECO:0000259" key="1">
    <source>
        <dbReference type="Pfam" id="PF20703"/>
    </source>
</evidence>
<dbReference type="RefSeq" id="WP_155358434.1">
    <property type="nucleotide sequence ID" value="NZ_BAAAHL010000008.1"/>
</dbReference>
<feature type="domain" description="Novel STAND NTPase 1" evidence="1">
    <location>
        <begin position="14"/>
        <end position="386"/>
    </location>
</feature>
<evidence type="ECO:0000313" key="3">
    <source>
        <dbReference type="Proteomes" id="UP000331127"/>
    </source>
</evidence>
<sequence length="661" mass="71939">MTPVRRADGRPSNPYVGMRPYYRDDHNLFYGRESEAREVATMWQATGLSVLYGASGVGKTSLLHAGVLPRLDPERADALPVGRVSPGRVLHAAQPGNPYVLALLASWAPDVPLSGFAGMTISDFLSLRPEKVDRYGDPVLVLAAVDQAEEIFQGPTFRENERAEFLDQLAAAMRTHEGLHLLLALREEYLYAVLPHEQVLGQGTRSRLHLKPLSREAALQAVVNPLEGTGRSFVSGAAELLVSDLSTVLFTNDDGVETTLSLDSVEPVQLQVVCSALWTSLPPEVVQITPDHARAYADVDRFLVRFCKTVIDEVAEEHRVLAGEILLWLRNTFITEHGTRSTAYEGLRETAGMPNSIARALEDRHVLRAEHRLGIRWYELQHDRLIGPIKQHETPTVYLREARDALERESWLTARALAGEAIRVASDQGSWIHAEATEIYGAVAAAQGDVEAAHAHFDKALEMFAVRQQFGGVARVLTADGKLLLAQGKVEAAIERLKTVQAWESNNVQAKLALGEALWAAGQPGAALSHLNGALALSDQPPVAALALRGEILADMGQAEAALRDLDRTAVRRNQQPGTLAARALALALVRRFDAAEQEILDATAPGSANGPVLHRAARVYALLGRSGISHDYVTQALQATEPGLPSHLREQALLLAREPA</sequence>
<dbReference type="InterPro" id="IPR027417">
    <property type="entry name" value="P-loop_NTPase"/>
</dbReference>
<organism evidence="2 3">
    <name type="scientific">Acrocarpospora macrocephala</name>
    <dbReference type="NCBI Taxonomy" id="150177"/>
    <lineage>
        <taxon>Bacteria</taxon>
        <taxon>Bacillati</taxon>
        <taxon>Actinomycetota</taxon>
        <taxon>Actinomycetes</taxon>
        <taxon>Streptosporangiales</taxon>
        <taxon>Streptosporangiaceae</taxon>
        <taxon>Acrocarpospora</taxon>
    </lineage>
</organism>
<proteinExistence type="predicted"/>
<comment type="caution">
    <text evidence="2">The sequence shown here is derived from an EMBL/GenBank/DDBJ whole genome shotgun (WGS) entry which is preliminary data.</text>
</comment>
<dbReference type="SUPFAM" id="SSF52540">
    <property type="entry name" value="P-loop containing nucleoside triphosphate hydrolases"/>
    <property type="match status" value="1"/>
</dbReference>
<dbReference type="InterPro" id="IPR011990">
    <property type="entry name" value="TPR-like_helical_dom_sf"/>
</dbReference>
<dbReference type="SUPFAM" id="SSF48452">
    <property type="entry name" value="TPR-like"/>
    <property type="match status" value="1"/>
</dbReference>
<name>A0A5M3WZ47_9ACTN</name>
<dbReference type="Pfam" id="PF20703">
    <property type="entry name" value="nSTAND1"/>
    <property type="match status" value="1"/>
</dbReference>
<evidence type="ECO:0000313" key="2">
    <source>
        <dbReference type="EMBL" id="GES13169.1"/>
    </source>
</evidence>
<dbReference type="Gene3D" id="1.25.40.10">
    <property type="entry name" value="Tetratricopeptide repeat domain"/>
    <property type="match status" value="1"/>
</dbReference>
<dbReference type="OrthoDB" id="3204522at2"/>
<gene>
    <name evidence="2" type="ORF">Amac_067660</name>
</gene>
<reference evidence="2 3" key="1">
    <citation type="submission" date="2019-10" db="EMBL/GenBank/DDBJ databases">
        <title>Whole genome shotgun sequence of Acrocarpospora macrocephala NBRC 16266.</title>
        <authorList>
            <person name="Ichikawa N."/>
            <person name="Kimura A."/>
            <person name="Kitahashi Y."/>
            <person name="Komaki H."/>
            <person name="Oguchi A."/>
        </authorList>
    </citation>
    <scope>NUCLEOTIDE SEQUENCE [LARGE SCALE GENOMIC DNA]</scope>
    <source>
        <strain evidence="2 3">NBRC 16266</strain>
    </source>
</reference>
<dbReference type="Proteomes" id="UP000331127">
    <property type="component" value="Unassembled WGS sequence"/>
</dbReference>
<dbReference type="Pfam" id="PF14559">
    <property type="entry name" value="TPR_19"/>
    <property type="match status" value="1"/>
</dbReference>